<dbReference type="InterPro" id="IPR018200">
    <property type="entry name" value="USP_CS"/>
</dbReference>
<evidence type="ECO:0000256" key="5">
    <source>
        <dbReference type="PROSITE-ProRule" id="PRU00502"/>
    </source>
</evidence>
<dbReference type="InterPro" id="IPR001394">
    <property type="entry name" value="Peptidase_C19_UCH"/>
</dbReference>
<protein>
    <recommendedName>
        <fullName evidence="6">Ubiquitin carboxyl-terminal hydrolase</fullName>
        <ecNumber evidence="6">3.4.19.12</ecNumber>
    </recommendedName>
</protein>
<dbReference type="InterPro" id="IPR013083">
    <property type="entry name" value="Znf_RING/FYVE/PHD"/>
</dbReference>
<dbReference type="InterPro" id="IPR038765">
    <property type="entry name" value="Papain-like_cys_pep_sf"/>
</dbReference>
<dbReference type="InterPro" id="IPR001607">
    <property type="entry name" value="Znf_UBP"/>
</dbReference>
<name>A0A2T7D9U1_9POAL</name>
<dbReference type="PROSITE" id="PS00972">
    <property type="entry name" value="USP_1"/>
    <property type="match status" value="1"/>
</dbReference>
<dbReference type="Gramene" id="PUZ52345">
    <property type="protein sequence ID" value="PUZ52345"/>
    <property type="gene ID" value="GQ55_6G262700"/>
</dbReference>
<dbReference type="PANTHER" id="PTHR24006">
    <property type="entry name" value="UBIQUITIN CARBOXYL-TERMINAL HYDROLASE"/>
    <property type="match status" value="1"/>
</dbReference>
<dbReference type="GO" id="GO:0005829">
    <property type="term" value="C:cytosol"/>
    <property type="evidence" value="ECO:0007669"/>
    <property type="project" value="TreeGrafter"/>
</dbReference>
<keyword evidence="4" id="KW-0862">Zinc</keyword>
<dbReference type="PANTHER" id="PTHR24006:SF886">
    <property type="entry name" value="UBIQUITIN CARBOXYL-TERMINAL HYDROLASE"/>
    <property type="match status" value="1"/>
</dbReference>
<dbReference type="EC" id="3.4.19.12" evidence="6"/>
<dbReference type="EMBL" id="CM009754">
    <property type="protein sequence ID" value="PUZ52345.1"/>
    <property type="molecule type" value="Genomic_DNA"/>
</dbReference>
<comment type="function">
    <text evidence="6">Recognizes and hydrolyzes the peptide bond at the C-terminal Gly of ubiquitin. Involved in the processing of poly-ubiquitin precursors as well as that of ubiquitinated proteins.</text>
</comment>
<dbReference type="SUPFAM" id="SSF57850">
    <property type="entry name" value="RING/U-box"/>
    <property type="match status" value="1"/>
</dbReference>
<keyword evidence="6" id="KW-0378">Hydrolase</keyword>
<evidence type="ECO:0000313" key="10">
    <source>
        <dbReference type="EMBL" id="PUZ52345.1"/>
    </source>
</evidence>
<keyword evidence="6" id="KW-0645">Protease</keyword>
<dbReference type="SUPFAM" id="SSF54001">
    <property type="entry name" value="Cysteine proteinases"/>
    <property type="match status" value="1"/>
</dbReference>
<keyword evidence="11" id="KW-1185">Reference proteome</keyword>
<dbReference type="Pfam" id="PF00443">
    <property type="entry name" value="UCH"/>
    <property type="match status" value="1"/>
</dbReference>
<evidence type="ECO:0000256" key="3">
    <source>
        <dbReference type="ARBA" id="ARBA00022771"/>
    </source>
</evidence>
<feature type="region of interest" description="Disordered" evidence="7">
    <location>
        <begin position="352"/>
        <end position="391"/>
    </location>
</feature>
<evidence type="ECO:0000256" key="4">
    <source>
        <dbReference type="ARBA" id="ARBA00022833"/>
    </source>
</evidence>
<feature type="region of interest" description="Disordered" evidence="7">
    <location>
        <begin position="599"/>
        <end position="631"/>
    </location>
</feature>
<feature type="region of interest" description="Disordered" evidence="7">
    <location>
        <begin position="647"/>
        <end position="686"/>
    </location>
</feature>
<feature type="region of interest" description="Disordered" evidence="7">
    <location>
        <begin position="1"/>
        <end position="21"/>
    </location>
</feature>
<evidence type="ECO:0000259" key="8">
    <source>
        <dbReference type="PROSITE" id="PS50235"/>
    </source>
</evidence>
<dbReference type="GO" id="GO:0005634">
    <property type="term" value="C:nucleus"/>
    <property type="evidence" value="ECO:0007669"/>
    <property type="project" value="TreeGrafter"/>
</dbReference>
<feature type="domain" description="USP" evidence="8">
    <location>
        <begin position="204"/>
        <end position="882"/>
    </location>
</feature>
<evidence type="ECO:0000313" key="11">
    <source>
        <dbReference type="Proteomes" id="UP000244336"/>
    </source>
</evidence>
<feature type="region of interest" description="Disordered" evidence="7">
    <location>
        <begin position="712"/>
        <end position="731"/>
    </location>
</feature>
<dbReference type="Proteomes" id="UP000244336">
    <property type="component" value="Chromosome 6"/>
</dbReference>
<dbReference type="PROSITE" id="PS50271">
    <property type="entry name" value="ZF_UBP"/>
    <property type="match status" value="1"/>
</dbReference>
<comment type="catalytic activity">
    <reaction evidence="6">
        <text>Thiol-dependent hydrolysis of ester, thioester, amide, peptide and isopeptide bonds formed by the C-terminal Gly of ubiquitin (a 76-residue protein attached to proteins as an intracellular targeting signal).</text>
        <dbReference type="EC" id="3.4.19.12"/>
    </reaction>
</comment>
<comment type="similarity">
    <text evidence="1 6">Belongs to the peptidase C19 family.</text>
</comment>
<keyword evidence="6" id="KW-0788">Thiol protease</keyword>
<evidence type="ECO:0000259" key="9">
    <source>
        <dbReference type="PROSITE" id="PS50271"/>
    </source>
</evidence>
<sequence length="884" mass="97402">MGDTRPRAWEAGESSRDAKTPRLDLLASAALEQNDLSRWDEWPEVTGDKDWCNHVPTDSAHKEILDSSLQSDHAGECADCQREEEPGKCGPVNSRILVCLECGRQSCGDSETYLPYGHAQDHAKHEQHWVAAMFTDPQAGFCFKCGTEVSVYPEQEEMSGEIQAGGHAFGFDVHTGPVSGLLNLEYTWLGHEFGSANVQGYAIRGIPNCGSTCYVNAIVQCLLVLDKLRARMLGPDAPPGQLGLALMELFVETCVEDAVGEMLNPDKLLRRIRLHADKFEVYKMHDSHELLDSLRSALHSEENEIETPNKQRGAATVIDSIFRGEISYTRSCIYCGSSLVLHDQFCELSLPLPSKEHPSRSAAEPQTSESLKSQPKKAASQLIPENEKSTSEKIQEVAKSGDSHILGSESKDVVVEKTPEPLEVDSSEAQCIWQSKDIIQDPLETREDKVSCSELSQGIIEVPLKSVSFVPQNLSNVKFEQVIEMTADSRSPEDLVPPPLVALLSENGALMALCCSVDQNGNADPGDLLNQLEVNIQAKENTYTGQLTAEDKGNARGRDAVHDKAVGVSNIVPSIEDCLSLFFKEQVVERNCDDCPKVIEDPSTNQSENGGQMVASTTDNTAVDGNQTEQSDKLTCQIGQSIEPNSLSVECKSSSSRQPDDSDAKSEIIQTEEANTERINSGMSHGDKEIECHEGIQEAVSSCLPAEKQTDLLSSQHSQNLSTPNQDRSKRVGLDLSASQLGDNQNEKKERSGCAIETPCITKLPSVLTLHIKRYIKYGNAHHKNEAHVSYEEYLDVERFMDPSSVDKDKSLYHLAGVVEHRGPSMNAGHYVAYVRARRLGNQEQQSSCSSSWFCADDGHIREVTLEEVLKREAYILFYEKMEG</sequence>
<evidence type="ECO:0000256" key="1">
    <source>
        <dbReference type="ARBA" id="ARBA00009085"/>
    </source>
</evidence>
<keyword evidence="2" id="KW-0479">Metal-binding</keyword>
<dbReference type="GO" id="GO:0004843">
    <property type="term" value="F:cysteine-type deubiquitinase activity"/>
    <property type="evidence" value="ECO:0007669"/>
    <property type="project" value="UniProtKB-UniRule"/>
</dbReference>
<feature type="compositionally biased region" description="Polar residues" evidence="7">
    <location>
        <begin position="364"/>
        <end position="373"/>
    </location>
</feature>
<feature type="compositionally biased region" description="Polar residues" evidence="7">
    <location>
        <begin position="668"/>
        <end position="683"/>
    </location>
</feature>
<gene>
    <name evidence="10" type="ORF">GQ55_6G262700</name>
</gene>
<dbReference type="STRING" id="1504633.A0A2T7D9U1"/>
<feature type="compositionally biased region" description="Polar residues" evidence="7">
    <location>
        <begin position="647"/>
        <end position="657"/>
    </location>
</feature>
<accession>A0A2T7D9U1</accession>
<dbReference type="GO" id="GO:0016579">
    <property type="term" value="P:protein deubiquitination"/>
    <property type="evidence" value="ECO:0007669"/>
    <property type="project" value="InterPro"/>
</dbReference>
<dbReference type="GO" id="GO:0006508">
    <property type="term" value="P:proteolysis"/>
    <property type="evidence" value="ECO:0007669"/>
    <property type="project" value="UniProtKB-KW"/>
</dbReference>
<dbReference type="Gene3D" id="3.90.70.10">
    <property type="entry name" value="Cysteine proteinases"/>
    <property type="match status" value="2"/>
</dbReference>
<feature type="domain" description="UBP-type" evidence="9">
    <location>
        <begin position="50"/>
        <end position="169"/>
    </location>
</feature>
<keyword evidence="6" id="KW-0833">Ubl conjugation pathway</keyword>
<dbReference type="OrthoDB" id="2020758at2759"/>
<feature type="compositionally biased region" description="Polar residues" evidence="7">
    <location>
        <begin position="712"/>
        <end position="726"/>
    </location>
</feature>
<evidence type="ECO:0000256" key="6">
    <source>
        <dbReference type="RuleBase" id="RU366025"/>
    </source>
</evidence>
<dbReference type="AlphaFoldDB" id="A0A2T7D9U1"/>
<evidence type="ECO:0000256" key="2">
    <source>
        <dbReference type="ARBA" id="ARBA00022723"/>
    </source>
</evidence>
<reference evidence="10 11" key="1">
    <citation type="submission" date="2018-04" db="EMBL/GenBank/DDBJ databases">
        <title>WGS assembly of Panicum hallii var. hallii HAL2.</title>
        <authorList>
            <person name="Lovell J."/>
            <person name="Jenkins J."/>
            <person name="Lowry D."/>
            <person name="Mamidi S."/>
            <person name="Sreedasyam A."/>
            <person name="Weng X."/>
            <person name="Barry K."/>
            <person name="Bonette J."/>
            <person name="Campitelli B."/>
            <person name="Daum C."/>
            <person name="Gordon S."/>
            <person name="Gould B."/>
            <person name="Lipzen A."/>
            <person name="MacQueen A."/>
            <person name="Palacio-Mejia J."/>
            <person name="Plott C."/>
            <person name="Shakirov E."/>
            <person name="Shu S."/>
            <person name="Yoshinaga Y."/>
            <person name="Zane M."/>
            <person name="Rokhsar D."/>
            <person name="Grimwood J."/>
            <person name="Schmutz J."/>
            <person name="Juenger T."/>
        </authorList>
    </citation>
    <scope>NUCLEOTIDE SEQUENCE [LARGE SCALE GENOMIC DNA]</scope>
    <source>
        <strain evidence="11">cv. HAL2</strain>
    </source>
</reference>
<dbReference type="InterPro" id="IPR028889">
    <property type="entry name" value="USP"/>
</dbReference>
<proteinExistence type="inferred from homology"/>
<keyword evidence="3 5" id="KW-0863">Zinc-finger</keyword>
<dbReference type="InterPro" id="IPR050164">
    <property type="entry name" value="Peptidase_C19"/>
</dbReference>
<feature type="compositionally biased region" description="Polar residues" evidence="7">
    <location>
        <begin position="602"/>
        <end position="631"/>
    </location>
</feature>
<dbReference type="GO" id="GO:0008270">
    <property type="term" value="F:zinc ion binding"/>
    <property type="evidence" value="ECO:0007669"/>
    <property type="project" value="UniProtKB-KW"/>
</dbReference>
<dbReference type="Gene3D" id="3.30.40.10">
    <property type="entry name" value="Zinc/RING finger domain, C3HC4 (zinc finger)"/>
    <property type="match status" value="1"/>
</dbReference>
<dbReference type="Pfam" id="PF02148">
    <property type="entry name" value="zf-UBP"/>
    <property type="match status" value="1"/>
</dbReference>
<dbReference type="PROSITE" id="PS50235">
    <property type="entry name" value="USP_3"/>
    <property type="match status" value="1"/>
</dbReference>
<organism evidence="10 11">
    <name type="scientific">Panicum hallii var. hallii</name>
    <dbReference type="NCBI Taxonomy" id="1504633"/>
    <lineage>
        <taxon>Eukaryota</taxon>
        <taxon>Viridiplantae</taxon>
        <taxon>Streptophyta</taxon>
        <taxon>Embryophyta</taxon>
        <taxon>Tracheophyta</taxon>
        <taxon>Spermatophyta</taxon>
        <taxon>Magnoliopsida</taxon>
        <taxon>Liliopsida</taxon>
        <taxon>Poales</taxon>
        <taxon>Poaceae</taxon>
        <taxon>PACMAD clade</taxon>
        <taxon>Panicoideae</taxon>
        <taxon>Panicodae</taxon>
        <taxon>Paniceae</taxon>
        <taxon>Panicinae</taxon>
        <taxon>Panicum</taxon>
        <taxon>Panicum sect. Panicum</taxon>
    </lineage>
</organism>
<evidence type="ECO:0000256" key="7">
    <source>
        <dbReference type="SAM" id="MobiDB-lite"/>
    </source>
</evidence>
<dbReference type="PROSITE" id="PS00973">
    <property type="entry name" value="USP_2"/>
    <property type="match status" value="1"/>
</dbReference>